<dbReference type="EMBL" id="HG806408">
    <property type="protein sequence ID" value="CDW58762.1"/>
    <property type="molecule type" value="Genomic_DNA"/>
</dbReference>
<proteinExistence type="predicted"/>
<evidence type="ECO:0000313" key="3">
    <source>
        <dbReference type="Proteomes" id="UP000030665"/>
    </source>
</evidence>
<gene>
    <name evidence="2" type="ORF">TTRE_0000708701</name>
</gene>
<sequence>MRGITNIANVVPLRLTGSAFAVYLQLTDEEKKSAEEVKQNLLATFAVDSFLAYKQFVARRLGGDESLDVFLVELRRLASLFSGVSDKALRGPEPQPNSRSHARGRLLRMTVLEMPEKPASAPRKRIPAREWFSQRRGAMPAPLGGSVVQIEAIVVDTRPLGFEFPFGMNEIVALGGVAISHCCRVKFRVQSEIACTVADDDIKIEEPDLTVAFSLTARTWTTRWKWKNGVGPEVLRNTVEEYPPAIEERVLFHEELSNWIQQCWLVPYNENKQGPAKVNEDVVKISNVVQHLAHFGLTSKAPVRIASGAWVLGLKIWGRAQSSSLVQRWGSRWDARISDPGLEAFLQQISVRVHAQDPARGRWDVSGNTARPWVDISSLALGVVLEVKANVVEDATWLRSDDASLMNMAELDAVIQGLNIALRTFGQSRLKTKAASEMLIRRHVGTVLALVKEYGLDITVTLAKSASNKVDGCLDACVYMASGNGIVERYHRAAKLIAAKKNYSIPKAVYLYNVTPRGDCTSRLTPAAAVYKYEVRVKLPGVRCDSRFRKGTVPGLHSRQAVIVDGNPCHVGDLRHCTTAEESESGQPEGEDQNDDLFVNFPGRVAST</sequence>
<dbReference type="OrthoDB" id="5918296at2759"/>
<organism evidence="2 3">
    <name type="scientific">Trichuris trichiura</name>
    <name type="common">Whipworm</name>
    <name type="synonym">Trichocephalus trichiurus</name>
    <dbReference type="NCBI Taxonomy" id="36087"/>
    <lineage>
        <taxon>Eukaryota</taxon>
        <taxon>Metazoa</taxon>
        <taxon>Ecdysozoa</taxon>
        <taxon>Nematoda</taxon>
        <taxon>Enoplea</taxon>
        <taxon>Dorylaimia</taxon>
        <taxon>Trichinellida</taxon>
        <taxon>Trichuridae</taxon>
        <taxon>Trichuris</taxon>
    </lineage>
</organism>
<name>A0A077ZEG1_TRITR</name>
<dbReference type="Proteomes" id="UP000030665">
    <property type="component" value="Unassembled WGS sequence"/>
</dbReference>
<evidence type="ECO:0000256" key="1">
    <source>
        <dbReference type="SAM" id="MobiDB-lite"/>
    </source>
</evidence>
<evidence type="ECO:0000313" key="2">
    <source>
        <dbReference type="EMBL" id="CDW58762.1"/>
    </source>
</evidence>
<keyword evidence="3" id="KW-1185">Reference proteome</keyword>
<reference evidence="2" key="1">
    <citation type="submission" date="2014-01" db="EMBL/GenBank/DDBJ databases">
        <authorList>
            <person name="Aslett M."/>
        </authorList>
    </citation>
    <scope>NUCLEOTIDE SEQUENCE</scope>
</reference>
<feature type="compositionally biased region" description="Acidic residues" evidence="1">
    <location>
        <begin position="581"/>
        <end position="595"/>
    </location>
</feature>
<dbReference type="AlphaFoldDB" id="A0A077ZEG1"/>
<reference evidence="2" key="2">
    <citation type="submission" date="2014-03" db="EMBL/GenBank/DDBJ databases">
        <title>The whipworm genome and dual-species transcriptomics of an intimate host-pathogen interaction.</title>
        <authorList>
            <person name="Foth B.J."/>
            <person name="Tsai I.J."/>
            <person name="Reid A.J."/>
            <person name="Bancroft A.J."/>
            <person name="Nichol S."/>
            <person name="Tracey A."/>
            <person name="Holroyd N."/>
            <person name="Cotton J.A."/>
            <person name="Stanley E.J."/>
            <person name="Zarowiecki M."/>
            <person name="Liu J.Z."/>
            <person name="Huckvale T."/>
            <person name="Cooper P.J."/>
            <person name="Grencis R.K."/>
            <person name="Berriman M."/>
        </authorList>
    </citation>
    <scope>NUCLEOTIDE SEQUENCE [LARGE SCALE GENOMIC DNA]</scope>
</reference>
<protein>
    <submittedName>
        <fullName evidence="2">Uncharacterized protein</fullName>
    </submittedName>
</protein>
<accession>A0A077ZEG1</accession>
<feature type="region of interest" description="Disordered" evidence="1">
    <location>
        <begin position="579"/>
        <end position="608"/>
    </location>
</feature>